<accession>A0A5C6EAA3</accession>
<organism evidence="1 2">
    <name type="scientific">Novipirellula aureliae</name>
    <dbReference type="NCBI Taxonomy" id="2527966"/>
    <lineage>
        <taxon>Bacteria</taxon>
        <taxon>Pseudomonadati</taxon>
        <taxon>Planctomycetota</taxon>
        <taxon>Planctomycetia</taxon>
        <taxon>Pirellulales</taxon>
        <taxon>Pirellulaceae</taxon>
        <taxon>Novipirellula</taxon>
    </lineage>
</organism>
<keyword evidence="2" id="KW-1185">Reference proteome</keyword>
<name>A0A5C6EAA3_9BACT</name>
<evidence type="ECO:0000313" key="1">
    <source>
        <dbReference type="EMBL" id="TWU44416.1"/>
    </source>
</evidence>
<sequence length="43" mass="4687">MLLGVPPTVRTAENGVVSCDMLAYIRDNHLTGMPYSRPADLIV</sequence>
<protein>
    <submittedName>
        <fullName evidence="1">Uncharacterized protein</fullName>
    </submittedName>
</protein>
<proteinExistence type="predicted"/>
<reference evidence="1 2" key="1">
    <citation type="submission" date="2019-02" db="EMBL/GenBank/DDBJ databases">
        <title>Deep-cultivation of Planctomycetes and their phenomic and genomic characterization uncovers novel biology.</title>
        <authorList>
            <person name="Wiegand S."/>
            <person name="Jogler M."/>
            <person name="Boedeker C."/>
            <person name="Pinto D."/>
            <person name="Vollmers J."/>
            <person name="Rivas-Marin E."/>
            <person name="Kohn T."/>
            <person name="Peeters S.H."/>
            <person name="Heuer A."/>
            <person name="Rast P."/>
            <person name="Oberbeckmann S."/>
            <person name="Bunk B."/>
            <person name="Jeske O."/>
            <person name="Meyerdierks A."/>
            <person name="Storesund J.E."/>
            <person name="Kallscheuer N."/>
            <person name="Luecker S."/>
            <person name="Lage O.M."/>
            <person name="Pohl T."/>
            <person name="Merkel B.J."/>
            <person name="Hornburger P."/>
            <person name="Mueller R.-W."/>
            <person name="Bruemmer F."/>
            <person name="Labrenz M."/>
            <person name="Spormann A.M."/>
            <person name="Op Den Camp H."/>
            <person name="Overmann J."/>
            <person name="Amann R."/>
            <person name="Jetten M.S.M."/>
            <person name="Mascher T."/>
            <person name="Medema M.H."/>
            <person name="Devos D.P."/>
            <person name="Kaster A.-K."/>
            <person name="Ovreas L."/>
            <person name="Rohde M."/>
            <person name="Galperin M.Y."/>
            <person name="Jogler C."/>
        </authorList>
    </citation>
    <scope>NUCLEOTIDE SEQUENCE [LARGE SCALE GENOMIC DNA]</scope>
    <source>
        <strain evidence="1 2">Q31b</strain>
    </source>
</reference>
<gene>
    <name evidence="1" type="ORF">Q31b_19520</name>
</gene>
<dbReference type="Proteomes" id="UP000315471">
    <property type="component" value="Unassembled WGS sequence"/>
</dbReference>
<dbReference type="EMBL" id="SJPY01000002">
    <property type="protein sequence ID" value="TWU44416.1"/>
    <property type="molecule type" value="Genomic_DNA"/>
</dbReference>
<comment type="caution">
    <text evidence="1">The sequence shown here is derived from an EMBL/GenBank/DDBJ whole genome shotgun (WGS) entry which is preliminary data.</text>
</comment>
<evidence type="ECO:0000313" key="2">
    <source>
        <dbReference type="Proteomes" id="UP000315471"/>
    </source>
</evidence>
<dbReference type="AlphaFoldDB" id="A0A5C6EAA3"/>